<name>A0A1J1IFM4_9DIPT</name>
<dbReference type="OrthoDB" id="5062115at2759"/>
<reference evidence="1 2" key="1">
    <citation type="submission" date="2015-04" db="EMBL/GenBank/DDBJ databases">
        <authorList>
            <person name="Syromyatnikov M.Y."/>
            <person name="Popov V.N."/>
        </authorList>
    </citation>
    <scope>NUCLEOTIDE SEQUENCE [LARGE SCALE GENOMIC DNA]</scope>
</reference>
<gene>
    <name evidence="1" type="ORF">CLUMA_CG012440</name>
</gene>
<dbReference type="AlphaFoldDB" id="A0A1J1IFM4"/>
<dbReference type="EMBL" id="CVRI01000048">
    <property type="protein sequence ID" value="CRK99071.1"/>
    <property type="molecule type" value="Genomic_DNA"/>
</dbReference>
<dbReference type="Proteomes" id="UP000183832">
    <property type="component" value="Unassembled WGS sequence"/>
</dbReference>
<sequence>MENTLERIQQSEFHSFLSRKCQVREFHDQIINIRLLCDVVERKKKDGKAYQGIEEEESSCCLLVN</sequence>
<organism evidence="1 2">
    <name type="scientific">Clunio marinus</name>
    <dbReference type="NCBI Taxonomy" id="568069"/>
    <lineage>
        <taxon>Eukaryota</taxon>
        <taxon>Metazoa</taxon>
        <taxon>Ecdysozoa</taxon>
        <taxon>Arthropoda</taxon>
        <taxon>Hexapoda</taxon>
        <taxon>Insecta</taxon>
        <taxon>Pterygota</taxon>
        <taxon>Neoptera</taxon>
        <taxon>Endopterygota</taxon>
        <taxon>Diptera</taxon>
        <taxon>Nematocera</taxon>
        <taxon>Chironomoidea</taxon>
        <taxon>Chironomidae</taxon>
        <taxon>Clunio</taxon>
    </lineage>
</organism>
<protein>
    <submittedName>
        <fullName evidence="1">CLUMA_CG012440, isoform A</fullName>
    </submittedName>
</protein>
<accession>A0A1J1IFM4</accession>
<proteinExistence type="predicted"/>
<keyword evidence="2" id="KW-1185">Reference proteome</keyword>
<evidence type="ECO:0000313" key="1">
    <source>
        <dbReference type="EMBL" id="CRK99071.1"/>
    </source>
</evidence>
<evidence type="ECO:0000313" key="2">
    <source>
        <dbReference type="Proteomes" id="UP000183832"/>
    </source>
</evidence>